<accession>A0ABM9HR43</accession>
<dbReference type="InterPro" id="IPR010982">
    <property type="entry name" value="Lambda_DNA-bd_dom_sf"/>
</dbReference>
<dbReference type="PROSITE" id="PS50943">
    <property type="entry name" value="HTH_CROC1"/>
    <property type="match status" value="1"/>
</dbReference>
<dbReference type="Pfam" id="PF01381">
    <property type="entry name" value="HTH_3"/>
    <property type="match status" value="1"/>
</dbReference>
<evidence type="ECO:0000313" key="2">
    <source>
        <dbReference type="EMBL" id="CAI3946788.1"/>
    </source>
</evidence>
<dbReference type="Proteomes" id="UP001154272">
    <property type="component" value="Unassembled WGS sequence"/>
</dbReference>
<dbReference type="EMBL" id="CAMXCH010000003">
    <property type="protein sequence ID" value="CAI3946788.1"/>
    <property type="molecule type" value="Genomic_DNA"/>
</dbReference>
<dbReference type="Gene3D" id="1.10.260.40">
    <property type="entry name" value="lambda repressor-like DNA-binding domains"/>
    <property type="match status" value="1"/>
</dbReference>
<reference evidence="2" key="1">
    <citation type="submission" date="2022-10" db="EMBL/GenBank/DDBJ databases">
        <authorList>
            <person name="Botero Cardona J."/>
        </authorList>
    </citation>
    <scope>NUCLEOTIDE SEQUENCE</scope>
    <source>
        <strain evidence="2">R-83534</strain>
    </source>
</reference>
<dbReference type="SUPFAM" id="SSF47413">
    <property type="entry name" value="lambda repressor-like DNA-binding domains"/>
    <property type="match status" value="1"/>
</dbReference>
<gene>
    <name evidence="2" type="ORF">R83534S58_LOCUS1466</name>
</gene>
<organism evidence="2 3">
    <name type="scientific">Commensalibacter papalotli</name>
    <name type="common">ex Botero et al. 2024</name>
    <dbReference type="NCBI Taxonomy" id="2972766"/>
    <lineage>
        <taxon>Bacteria</taxon>
        <taxon>Pseudomonadati</taxon>
        <taxon>Pseudomonadota</taxon>
        <taxon>Alphaproteobacteria</taxon>
        <taxon>Acetobacterales</taxon>
        <taxon>Acetobacteraceae</taxon>
    </lineage>
</organism>
<feature type="domain" description="HTH cro/C1-type" evidence="1">
    <location>
        <begin position="48"/>
        <end position="102"/>
    </location>
</feature>
<sequence length="188" mass="21601">MKFFFCLTILFAMRVSVFMTTNQESPNLHSKENNTDSSSIDKRVGGRIRLRRRLLGYSQEKLALALGLSFQQVQKYEKGSNRVGASRLFDIAQILQVPINFFFDELLNPIYIEEKILPTNSTSAATAQDVENIIDDTIVDMSLCHNENTFDLMNNKETTNLLKAYYAIQEPEVRQKLLHLIHVMGHQK</sequence>
<dbReference type="InterPro" id="IPR001387">
    <property type="entry name" value="Cro/C1-type_HTH"/>
</dbReference>
<evidence type="ECO:0000313" key="3">
    <source>
        <dbReference type="Proteomes" id="UP001154272"/>
    </source>
</evidence>
<dbReference type="CDD" id="cd00093">
    <property type="entry name" value="HTH_XRE"/>
    <property type="match status" value="1"/>
</dbReference>
<keyword evidence="3" id="KW-1185">Reference proteome</keyword>
<protein>
    <submittedName>
        <fullName evidence="2">Contains XRE-family HTH domain (HipB) (PDB:1ADR)</fullName>
    </submittedName>
</protein>
<comment type="caution">
    <text evidence="2">The sequence shown here is derived from an EMBL/GenBank/DDBJ whole genome shotgun (WGS) entry which is preliminary data.</text>
</comment>
<proteinExistence type="predicted"/>
<name>A0ABM9HR43_9PROT</name>
<evidence type="ECO:0000259" key="1">
    <source>
        <dbReference type="PROSITE" id="PS50943"/>
    </source>
</evidence>
<dbReference type="SMART" id="SM00530">
    <property type="entry name" value="HTH_XRE"/>
    <property type="match status" value="1"/>
</dbReference>